<dbReference type="PANTHER" id="PTHR41983:SF2">
    <property type="entry name" value="SHORT-CHAIN FATTY ACID TRANSPORTER-RELATED"/>
    <property type="match status" value="1"/>
</dbReference>
<feature type="transmembrane region" description="Helical" evidence="1">
    <location>
        <begin position="31"/>
        <end position="49"/>
    </location>
</feature>
<name>U7VEX2_9FUSO</name>
<dbReference type="Pfam" id="PF02667">
    <property type="entry name" value="SCFA_trans"/>
    <property type="match status" value="1"/>
</dbReference>
<evidence type="ECO:0000256" key="1">
    <source>
        <dbReference type="SAM" id="Phobius"/>
    </source>
</evidence>
<dbReference type="STRING" id="1319815.HMPREF0202_00074"/>
<dbReference type="PANTHER" id="PTHR41983">
    <property type="entry name" value="SHORT-CHAIN FATTY ACID TRANSPORTER-RELATED"/>
    <property type="match status" value="1"/>
</dbReference>
<feature type="transmembrane region" description="Helical" evidence="1">
    <location>
        <begin position="61"/>
        <end position="88"/>
    </location>
</feature>
<feature type="transmembrane region" description="Helical" evidence="1">
    <location>
        <begin position="348"/>
        <end position="377"/>
    </location>
</feature>
<feature type="transmembrane region" description="Helical" evidence="1">
    <location>
        <begin position="307"/>
        <end position="328"/>
    </location>
</feature>
<dbReference type="AlphaFoldDB" id="U7VEX2"/>
<comment type="caution">
    <text evidence="2">The sequence shown here is derived from an EMBL/GenBank/DDBJ whole genome shotgun (WGS) entry which is preliminary data.</text>
</comment>
<dbReference type="HOGENOM" id="CLU_037744_0_0_0"/>
<feature type="transmembrane region" description="Helical" evidence="1">
    <location>
        <begin position="259"/>
        <end position="278"/>
    </location>
</feature>
<evidence type="ECO:0000313" key="2">
    <source>
        <dbReference type="EMBL" id="ERT70080.1"/>
    </source>
</evidence>
<organism evidence="2 3">
    <name type="scientific">Cetobacterium somerae ATCC BAA-474</name>
    <dbReference type="NCBI Taxonomy" id="1319815"/>
    <lineage>
        <taxon>Bacteria</taxon>
        <taxon>Fusobacteriati</taxon>
        <taxon>Fusobacteriota</taxon>
        <taxon>Fusobacteriia</taxon>
        <taxon>Fusobacteriales</taxon>
        <taxon>Fusobacteriaceae</taxon>
        <taxon>Cetobacterium</taxon>
    </lineage>
</organism>
<reference evidence="2 3" key="1">
    <citation type="submission" date="2013-08" db="EMBL/GenBank/DDBJ databases">
        <authorList>
            <person name="Weinstock G."/>
            <person name="Sodergren E."/>
            <person name="Wylie T."/>
            <person name="Fulton L."/>
            <person name="Fulton R."/>
            <person name="Fronick C."/>
            <person name="O'Laughlin M."/>
            <person name="Godfrey J."/>
            <person name="Miner T."/>
            <person name="Herter B."/>
            <person name="Appelbaum E."/>
            <person name="Cordes M."/>
            <person name="Lek S."/>
            <person name="Wollam A."/>
            <person name="Pepin K.H."/>
            <person name="Palsikar V.B."/>
            <person name="Mitreva M."/>
            <person name="Wilson R.K."/>
        </authorList>
    </citation>
    <scope>NUCLEOTIDE SEQUENCE [LARGE SCALE GENOMIC DNA]</scope>
    <source>
        <strain evidence="2 3">ATCC BAA-474</strain>
    </source>
</reference>
<dbReference type="Proteomes" id="UP000017081">
    <property type="component" value="Unassembled WGS sequence"/>
</dbReference>
<dbReference type="InterPro" id="IPR006160">
    <property type="entry name" value="SCFA_transpt_AtoE"/>
</dbReference>
<keyword evidence="1" id="KW-1133">Transmembrane helix</keyword>
<feature type="transmembrane region" description="Helical" evidence="1">
    <location>
        <begin position="108"/>
        <end position="135"/>
    </location>
</feature>
<accession>U7VEX2</accession>
<dbReference type="GO" id="GO:0005886">
    <property type="term" value="C:plasma membrane"/>
    <property type="evidence" value="ECO:0007669"/>
    <property type="project" value="TreeGrafter"/>
</dbReference>
<feature type="transmembrane region" description="Helical" evidence="1">
    <location>
        <begin position="197"/>
        <end position="215"/>
    </location>
</feature>
<gene>
    <name evidence="2" type="ORF">HMPREF0202_00074</name>
</gene>
<dbReference type="RefSeq" id="WP_023049624.1">
    <property type="nucleotide sequence ID" value="NZ_CP173065.2"/>
</dbReference>
<sequence length="460" mass="49555">MDNTVKNKQFNLFEKFTQLCVTIMQKYLPDAFLFAAILTFIVFIAATIMTKQSPFQIAMHWGNGVWSLLAFSMQMVMVLVTGHTLATAPFFKRILDKLSNLPKSPIQAIIYVTFVSGVACILNWGFGLVIGAIYAKEIAKKIKGVDYRLLIASAYSGFLLWHGGISGSIPLTLASGNLSKATAGALDKGISTSQTLFSSYNLIILFALLFTLPLLNAAMHPKNKEDVFQVDPALLEDDVQPVTFDKAEMTPADKIENSPVVNILIGILGYTYIIGYFLQKGFDLNLNIVNMIFLVTAIVAHKTPKNLLLAFGNACKGAAGIILQFPFYAGIMGMMVGQNSDGASLAGIISQSFISSSTALSFPSLTFLSAGIVNFFVPSGGGQWAVQAPIMMPASVELGVSTARTGMAIAWGDAWTNMIQPFWALPALGIAKLGAKDIMGYGVIITIYSGIVIMLGLTFL</sequence>
<dbReference type="eggNOG" id="COG2031">
    <property type="taxonomic scope" value="Bacteria"/>
</dbReference>
<protein>
    <submittedName>
        <fullName evidence="2">TIGR00366 family protein</fullName>
    </submittedName>
</protein>
<keyword evidence="1" id="KW-0472">Membrane</keyword>
<dbReference type="EMBL" id="AXZF01000002">
    <property type="protein sequence ID" value="ERT70080.1"/>
    <property type="molecule type" value="Genomic_DNA"/>
</dbReference>
<feature type="transmembrane region" description="Helical" evidence="1">
    <location>
        <begin position="438"/>
        <end position="459"/>
    </location>
</feature>
<keyword evidence="3" id="KW-1185">Reference proteome</keyword>
<proteinExistence type="predicted"/>
<dbReference type="PATRIC" id="fig|1319815.3.peg.73"/>
<feature type="transmembrane region" description="Helical" evidence="1">
    <location>
        <begin position="147"/>
        <end position="165"/>
    </location>
</feature>
<keyword evidence="1" id="KW-0812">Transmembrane</keyword>
<feature type="transmembrane region" description="Helical" evidence="1">
    <location>
        <begin position="284"/>
        <end position="300"/>
    </location>
</feature>
<evidence type="ECO:0000313" key="3">
    <source>
        <dbReference type="Proteomes" id="UP000017081"/>
    </source>
</evidence>